<dbReference type="EMBL" id="JALBUT010000005">
    <property type="protein sequence ID" value="MDX8415660.1"/>
    <property type="molecule type" value="Genomic_DNA"/>
</dbReference>
<sequence>MKLKEILLSALALVSFAGSVFANEYKVELSTTNVGYWWYNRTQYSGGKDENSGWLYSNANNLVEVKNLYEYYGGADRYFEQRDAYIQIDLSSLSGIDVSTITAISFNFYIKELNDATSSPASFKHLDVQSVVPTGDAAQKLSGSTEIANSSTMSIGWNSIDVSSSIISDLGNGYDYAVFGFEKFGSEKDHSRLLTFYAPSSTELVDGVSVVPYLSVTTNVPEPSAYAVIFGAIALAVAVYRRRK</sequence>
<keyword evidence="4" id="KW-1185">Reference proteome</keyword>
<feature type="chain" id="PRO_5046472367" description="PEP-CTERM sorting domain-containing protein" evidence="2">
    <location>
        <begin position="23"/>
        <end position="244"/>
    </location>
</feature>
<gene>
    <name evidence="3" type="ORF">MOX91_05635</name>
</gene>
<dbReference type="Proteomes" id="UP001275932">
    <property type="component" value="Unassembled WGS sequence"/>
</dbReference>
<evidence type="ECO:0000256" key="2">
    <source>
        <dbReference type="SAM" id="SignalP"/>
    </source>
</evidence>
<evidence type="ECO:0000313" key="3">
    <source>
        <dbReference type="EMBL" id="MDX8415660.1"/>
    </source>
</evidence>
<accession>A0ABU4WJ85</accession>
<evidence type="ECO:0000256" key="1">
    <source>
        <dbReference type="SAM" id="Phobius"/>
    </source>
</evidence>
<evidence type="ECO:0000313" key="4">
    <source>
        <dbReference type="Proteomes" id="UP001275932"/>
    </source>
</evidence>
<proteinExistence type="predicted"/>
<keyword evidence="2" id="KW-0732">Signal</keyword>
<organism evidence="3 4">
    <name type="scientific">Intestinicryptomonas porci</name>
    <dbReference type="NCBI Taxonomy" id="2926320"/>
    <lineage>
        <taxon>Bacteria</taxon>
        <taxon>Pseudomonadati</taxon>
        <taxon>Verrucomicrobiota</taxon>
        <taxon>Opitutia</taxon>
        <taxon>Opitutales</taxon>
        <taxon>Intestinicryptomonaceae</taxon>
        <taxon>Intestinicryptomonas</taxon>
    </lineage>
</organism>
<dbReference type="RefSeq" id="WP_370397106.1">
    <property type="nucleotide sequence ID" value="NZ_JALBUT010000005.1"/>
</dbReference>
<name>A0ABU4WJ85_9BACT</name>
<protein>
    <recommendedName>
        <fullName evidence="5">PEP-CTERM sorting domain-containing protein</fullName>
    </recommendedName>
</protein>
<feature type="signal peptide" evidence="2">
    <location>
        <begin position="1"/>
        <end position="22"/>
    </location>
</feature>
<keyword evidence="1" id="KW-0812">Transmembrane</keyword>
<reference evidence="3 4" key="1">
    <citation type="submission" date="2022-03" db="EMBL/GenBank/DDBJ databases">
        <title>Novel taxa within the pig intestine.</title>
        <authorList>
            <person name="Wylensek D."/>
            <person name="Bishof K."/>
            <person name="Afrizal A."/>
            <person name="Clavel T."/>
        </authorList>
    </citation>
    <scope>NUCLEOTIDE SEQUENCE [LARGE SCALE GENOMIC DNA]</scope>
    <source>
        <strain evidence="3 4">CLA-KB-P66</strain>
    </source>
</reference>
<keyword evidence="1" id="KW-0472">Membrane</keyword>
<feature type="transmembrane region" description="Helical" evidence="1">
    <location>
        <begin position="223"/>
        <end position="240"/>
    </location>
</feature>
<comment type="caution">
    <text evidence="3">The sequence shown here is derived from an EMBL/GenBank/DDBJ whole genome shotgun (WGS) entry which is preliminary data.</text>
</comment>
<keyword evidence="1" id="KW-1133">Transmembrane helix</keyword>
<evidence type="ECO:0008006" key="5">
    <source>
        <dbReference type="Google" id="ProtNLM"/>
    </source>
</evidence>